<dbReference type="EMBL" id="GG662540">
    <property type="protein sequence ID" value="EAS02273.1"/>
    <property type="molecule type" value="Genomic_DNA"/>
</dbReference>
<evidence type="ECO:0000256" key="18">
    <source>
        <dbReference type="PROSITE-ProRule" id="PRU10141"/>
    </source>
</evidence>
<feature type="domain" description="Protein kinase" evidence="19">
    <location>
        <begin position="37"/>
        <end position="294"/>
    </location>
</feature>
<dbReference type="PROSITE" id="PS00107">
    <property type="entry name" value="PROTEIN_KINASE_ATP"/>
    <property type="match status" value="1"/>
</dbReference>
<feature type="binding site" evidence="18">
    <location>
        <position position="68"/>
    </location>
    <ligand>
        <name>ATP</name>
        <dbReference type="ChEBI" id="CHEBI:30616"/>
    </ligand>
</feature>
<evidence type="ECO:0000259" key="20">
    <source>
        <dbReference type="PROSITE" id="PS50222"/>
    </source>
</evidence>
<gene>
    <name evidence="21" type="ORF">TTHERM_00622930</name>
</gene>
<dbReference type="PROSITE" id="PS00018">
    <property type="entry name" value="EF_HAND_1"/>
    <property type="match status" value="1"/>
</dbReference>
<evidence type="ECO:0000256" key="12">
    <source>
        <dbReference type="ARBA" id="ARBA00022860"/>
    </source>
</evidence>
<dbReference type="GeneID" id="7822919"/>
<dbReference type="PANTHER" id="PTHR24349">
    <property type="entry name" value="SERINE/THREONINE-PROTEIN KINASE"/>
    <property type="match status" value="1"/>
</dbReference>
<evidence type="ECO:0000256" key="1">
    <source>
        <dbReference type="ARBA" id="ARBA00001674"/>
    </source>
</evidence>
<dbReference type="Gene3D" id="1.10.510.10">
    <property type="entry name" value="Transferase(Phosphotransferase) domain 1"/>
    <property type="match status" value="1"/>
</dbReference>
<dbReference type="CDD" id="cd05117">
    <property type="entry name" value="STKc_CAMK"/>
    <property type="match status" value="1"/>
</dbReference>
<dbReference type="GO" id="GO:0005977">
    <property type="term" value="P:glycogen metabolic process"/>
    <property type="evidence" value="ECO:0007669"/>
    <property type="project" value="UniProtKB-KW"/>
</dbReference>
<comment type="cofactor">
    <cofactor evidence="2">
        <name>Mg(2+)</name>
        <dbReference type="ChEBI" id="CHEBI:18420"/>
    </cofactor>
</comment>
<dbReference type="KEGG" id="tet:TTHERM_00622930"/>
<proteinExistence type="inferred from homology"/>
<dbReference type="HOGENOM" id="CLU_000288_37_4_1"/>
<keyword evidence="4" id="KW-0321">Glycogen metabolism</keyword>
<dbReference type="InterPro" id="IPR011009">
    <property type="entry name" value="Kinase-like_dom_sf"/>
</dbReference>
<dbReference type="InterPro" id="IPR002291">
    <property type="entry name" value="Phosph_kin_gamma"/>
</dbReference>
<comment type="catalytic activity">
    <reaction evidence="1">
        <text>2 ATP + phosphorylase b = 2 ADP + phosphorylase a.</text>
        <dbReference type="EC" id="2.7.11.19"/>
    </reaction>
</comment>
<evidence type="ECO:0000256" key="10">
    <source>
        <dbReference type="ARBA" id="ARBA00022837"/>
    </source>
</evidence>
<keyword evidence="12" id="KW-0112">Calmodulin-binding</keyword>
<dbReference type="SMART" id="SM00220">
    <property type="entry name" value="S_TKc"/>
    <property type="match status" value="1"/>
</dbReference>
<accession>Q240Z1</accession>
<sequence>MGCVKSHSTQVDDQKLTILEKKRLEQVASTTNIRSVYEFQSVIGKGAFGTVKLACLKNSINDKNIAIKIIDKSMLKQKQYLLLRELDMMKNLDHPNIIKFYEVYQDEMFFYICMEYCAGGELLERITKKKVFSEKEASIIMEKIFSAINHMHSRGVVHRDIKPENILFSNKYPDSEIKLIDFGLSTKFDDNSNLSTMVGTPIYVSPNVLDGKYDKTCDNWSAGVILYILLVGYPPFFGNNKNEIFKKIKSGSYTMDGFEWANVSQLAKDLVSKLLVVNSKKRYTAAQVLQHPWIKKYQKNNSTIKSNNSINVISPAQLNTNGINTTGPSNPNDTVDPKIVNLLKNFSSTSKFKKEVIRVIVNQLNEREIESLKVQFKKIDKDQTGLIRVDELKEVMNNAGYTSSKQEIEQIIRKISSQDNKDLTIKYSEFLAATLDIVSYLKQEKIWSIFKYFDPSNTNYISIADLREILLRNGRDIPEEEIRQMVREVNPANDGNISLAEFSRIMMGEQVDFKS</sequence>
<comment type="catalytic activity">
    <reaction evidence="16">
        <text>L-threonyl-[protein] + ATP = O-phospho-L-threonyl-[protein] + ADP + H(+)</text>
        <dbReference type="Rhea" id="RHEA:46608"/>
        <dbReference type="Rhea" id="RHEA-COMP:11060"/>
        <dbReference type="Rhea" id="RHEA-COMP:11605"/>
        <dbReference type="ChEBI" id="CHEBI:15378"/>
        <dbReference type="ChEBI" id="CHEBI:30013"/>
        <dbReference type="ChEBI" id="CHEBI:30616"/>
        <dbReference type="ChEBI" id="CHEBI:61977"/>
        <dbReference type="ChEBI" id="CHEBI:456216"/>
        <dbReference type="EC" id="2.7.11.1"/>
    </reaction>
</comment>
<dbReference type="InterPro" id="IPR050205">
    <property type="entry name" value="CDPK_Ser/Thr_kinases"/>
</dbReference>
<dbReference type="GO" id="GO:0005524">
    <property type="term" value="F:ATP binding"/>
    <property type="evidence" value="ECO:0007669"/>
    <property type="project" value="UniProtKB-UniRule"/>
</dbReference>
<dbReference type="PROSITE" id="PS50011">
    <property type="entry name" value="PROTEIN_KINASE_DOM"/>
    <property type="match status" value="1"/>
</dbReference>
<evidence type="ECO:0000313" key="22">
    <source>
        <dbReference type="Proteomes" id="UP000009168"/>
    </source>
</evidence>
<dbReference type="InterPro" id="IPR000719">
    <property type="entry name" value="Prot_kinase_dom"/>
</dbReference>
<dbReference type="GO" id="GO:0005516">
    <property type="term" value="F:calmodulin binding"/>
    <property type="evidence" value="ECO:0007669"/>
    <property type="project" value="UniProtKB-KW"/>
</dbReference>
<keyword evidence="13" id="KW-0119">Carbohydrate metabolism</keyword>
<dbReference type="InterPro" id="IPR008271">
    <property type="entry name" value="Ser/Thr_kinase_AS"/>
</dbReference>
<evidence type="ECO:0000256" key="5">
    <source>
        <dbReference type="ARBA" id="ARBA00022679"/>
    </source>
</evidence>
<dbReference type="Gene3D" id="1.10.238.10">
    <property type="entry name" value="EF-hand"/>
    <property type="match status" value="2"/>
</dbReference>
<dbReference type="Proteomes" id="UP000009168">
    <property type="component" value="Unassembled WGS sequence"/>
</dbReference>
<evidence type="ECO:0000256" key="3">
    <source>
        <dbReference type="ARBA" id="ARBA00022527"/>
    </source>
</evidence>
<feature type="domain" description="EF-hand" evidence="20">
    <location>
        <begin position="477"/>
        <end position="512"/>
    </location>
</feature>
<keyword evidence="6" id="KW-0479">Metal-binding</keyword>
<dbReference type="SUPFAM" id="SSF47473">
    <property type="entry name" value="EF-hand"/>
    <property type="match status" value="1"/>
</dbReference>
<dbReference type="FunFam" id="1.10.238.10:FF:000001">
    <property type="entry name" value="Calmodulin 1"/>
    <property type="match status" value="1"/>
</dbReference>
<dbReference type="AlphaFoldDB" id="Q240Z1"/>
<dbReference type="InterPro" id="IPR011992">
    <property type="entry name" value="EF-hand-dom_pair"/>
</dbReference>
<dbReference type="InterPro" id="IPR018247">
    <property type="entry name" value="EF_Hand_1_Ca_BS"/>
</dbReference>
<dbReference type="eggNOG" id="KOG0032">
    <property type="taxonomic scope" value="Eukaryota"/>
</dbReference>
<dbReference type="PROSITE" id="PS00108">
    <property type="entry name" value="PROTEIN_KINASE_ST"/>
    <property type="match status" value="1"/>
</dbReference>
<keyword evidence="3" id="KW-0723">Serine/threonine-protein kinase</keyword>
<dbReference type="CDD" id="cd00051">
    <property type="entry name" value="EFh"/>
    <property type="match status" value="2"/>
</dbReference>
<dbReference type="RefSeq" id="XP_001022518.1">
    <property type="nucleotide sequence ID" value="XM_001022518.1"/>
</dbReference>
<evidence type="ECO:0000256" key="17">
    <source>
        <dbReference type="ARBA" id="ARBA00048679"/>
    </source>
</evidence>
<evidence type="ECO:0000256" key="15">
    <source>
        <dbReference type="ARBA" id="ARBA00025890"/>
    </source>
</evidence>
<evidence type="ECO:0000259" key="19">
    <source>
        <dbReference type="PROSITE" id="PS50011"/>
    </source>
</evidence>
<dbReference type="Pfam" id="PF00069">
    <property type="entry name" value="Pkinase"/>
    <property type="match status" value="1"/>
</dbReference>
<dbReference type="SMART" id="SM00054">
    <property type="entry name" value="EFh"/>
    <property type="match status" value="2"/>
</dbReference>
<dbReference type="OrthoDB" id="40902at2759"/>
<dbReference type="FunFam" id="1.10.510.10:FF:000726">
    <property type="entry name" value="Calcium-dependent protein kinase, putative"/>
    <property type="match status" value="1"/>
</dbReference>
<comment type="subunit">
    <text evidence="15">Hexadecamer of 4 heterotetramers, each composed of alpha, beta, gamma, and delta subunits. Alpha (PHKA1 or PHKA2) and beta (PHKB) are regulatory subunits, gamma (PHKG1 or PHKG2) is the catalytic subunit, and delta is calmodulin.</text>
</comment>
<dbReference type="GO" id="GO:0004689">
    <property type="term" value="F:phosphorylase kinase activity"/>
    <property type="evidence" value="ECO:0007669"/>
    <property type="project" value="UniProtKB-EC"/>
</dbReference>
<evidence type="ECO:0000256" key="14">
    <source>
        <dbReference type="ARBA" id="ARBA00024334"/>
    </source>
</evidence>
<protein>
    <submittedName>
        <fullName evidence="21">Serine/Threonine kinase domain protein</fullName>
    </submittedName>
</protein>
<dbReference type="InterPro" id="IPR017441">
    <property type="entry name" value="Protein_kinase_ATP_BS"/>
</dbReference>
<dbReference type="InParanoid" id="Q240Z1"/>
<keyword evidence="11 18" id="KW-0067">ATP-binding</keyword>
<evidence type="ECO:0000256" key="13">
    <source>
        <dbReference type="ARBA" id="ARBA00023277"/>
    </source>
</evidence>
<comment type="catalytic activity">
    <reaction evidence="17">
        <text>L-seryl-[protein] + ATP = O-phospho-L-seryl-[protein] + ADP + H(+)</text>
        <dbReference type="Rhea" id="RHEA:17989"/>
        <dbReference type="Rhea" id="RHEA-COMP:9863"/>
        <dbReference type="Rhea" id="RHEA-COMP:11604"/>
        <dbReference type="ChEBI" id="CHEBI:15378"/>
        <dbReference type="ChEBI" id="CHEBI:29999"/>
        <dbReference type="ChEBI" id="CHEBI:30616"/>
        <dbReference type="ChEBI" id="CHEBI:83421"/>
        <dbReference type="ChEBI" id="CHEBI:456216"/>
        <dbReference type="EC" id="2.7.11.1"/>
    </reaction>
</comment>
<evidence type="ECO:0000256" key="6">
    <source>
        <dbReference type="ARBA" id="ARBA00022723"/>
    </source>
</evidence>
<evidence type="ECO:0000256" key="7">
    <source>
        <dbReference type="ARBA" id="ARBA00022737"/>
    </source>
</evidence>
<feature type="domain" description="EF-hand" evidence="20">
    <location>
        <begin position="441"/>
        <end position="476"/>
    </location>
</feature>
<dbReference type="PRINTS" id="PR01049">
    <property type="entry name" value="PHOSPHBKNASE"/>
</dbReference>
<evidence type="ECO:0000256" key="8">
    <source>
        <dbReference type="ARBA" id="ARBA00022741"/>
    </source>
</evidence>
<dbReference type="FunFam" id="3.30.200.20:FF:000315">
    <property type="entry name" value="Calcium-dependent protein kinase 3"/>
    <property type="match status" value="1"/>
</dbReference>
<dbReference type="GO" id="GO:0005964">
    <property type="term" value="C:phosphorylase kinase complex"/>
    <property type="evidence" value="ECO:0007669"/>
    <property type="project" value="InterPro"/>
</dbReference>
<organism evidence="21 22">
    <name type="scientific">Tetrahymena thermophila (strain SB210)</name>
    <dbReference type="NCBI Taxonomy" id="312017"/>
    <lineage>
        <taxon>Eukaryota</taxon>
        <taxon>Sar</taxon>
        <taxon>Alveolata</taxon>
        <taxon>Ciliophora</taxon>
        <taxon>Intramacronucleata</taxon>
        <taxon>Oligohymenophorea</taxon>
        <taxon>Hymenostomatida</taxon>
        <taxon>Tetrahymenina</taxon>
        <taxon>Tetrahymenidae</taxon>
        <taxon>Tetrahymena</taxon>
    </lineage>
</organism>
<keyword evidence="8 18" id="KW-0547">Nucleotide-binding</keyword>
<dbReference type="Pfam" id="PF13499">
    <property type="entry name" value="EF-hand_7"/>
    <property type="match status" value="2"/>
</dbReference>
<dbReference type="InterPro" id="IPR002048">
    <property type="entry name" value="EF_hand_dom"/>
</dbReference>
<comment type="similarity">
    <text evidence="14">Belongs to the protein kinase superfamily. Ser/Thr protein kinase family. CDPK subfamily.</text>
</comment>
<dbReference type="Gene3D" id="3.30.200.20">
    <property type="entry name" value="Phosphorylase Kinase, domain 1"/>
    <property type="match status" value="1"/>
</dbReference>
<evidence type="ECO:0000256" key="16">
    <source>
        <dbReference type="ARBA" id="ARBA00047899"/>
    </source>
</evidence>
<keyword evidence="7" id="KW-0677">Repeat</keyword>
<keyword evidence="9 21" id="KW-0418">Kinase</keyword>
<keyword evidence="5" id="KW-0808">Transferase</keyword>
<evidence type="ECO:0000256" key="2">
    <source>
        <dbReference type="ARBA" id="ARBA00001946"/>
    </source>
</evidence>
<dbReference type="PROSITE" id="PS50222">
    <property type="entry name" value="EF_HAND_2"/>
    <property type="match status" value="3"/>
</dbReference>
<evidence type="ECO:0000256" key="9">
    <source>
        <dbReference type="ARBA" id="ARBA00022777"/>
    </source>
</evidence>
<dbReference type="SUPFAM" id="SSF56112">
    <property type="entry name" value="Protein kinase-like (PK-like)"/>
    <property type="match status" value="1"/>
</dbReference>
<evidence type="ECO:0000256" key="4">
    <source>
        <dbReference type="ARBA" id="ARBA00022600"/>
    </source>
</evidence>
<feature type="domain" description="EF-hand" evidence="20">
    <location>
        <begin position="367"/>
        <end position="402"/>
    </location>
</feature>
<evidence type="ECO:0000256" key="11">
    <source>
        <dbReference type="ARBA" id="ARBA00022840"/>
    </source>
</evidence>
<reference evidence="22" key="1">
    <citation type="journal article" date="2006" name="PLoS Biol.">
        <title>Macronuclear genome sequence of the ciliate Tetrahymena thermophila, a model eukaryote.</title>
        <authorList>
            <person name="Eisen J.A."/>
            <person name="Coyne R.S."/>
            <person name="Wu M."/>
            <person name="Wu D."/>
            <person name="Thiagarajan M."/>
            <person name="Wortman J.R."/>
            <person name="Badger J.H."/>
            <person name="Ren Q."/>
            <person name="Amedeo P."/>
            <person name="Jones K.M."/>
            <person name="Tallon L.J."/>
            <person name="Delcher A.L."/>
            <person name="Salzberg S.L."/>
            <person name="Silva J.C."/>
            <person name="Haas B.J."/>
            <person name="Majoros W.H."/>
            <person name="Farzad M."/>
            <person name="Carlton J.M."/>
            <person name="Smith R.K. Jr."/>
            <person name="Garg J."/>
            <person name="Pearlman R.E."/>
            <person name="Karrer K.M."/>
            <person name="Sun L."/>
            <person name="Manning G."/>
            <person name="Elde N.C."/>
            <person name="Turkewitz A.P."/>
            <person name="Asai D.J."/>
            <person name="Wilkes D.E."/>
            <person name="Wang Y."/>
            <person name="Cai H."/>
            <person name="Collins K."/>
            <person name="Stewart B.A."/>
            <person name="Lee S.R."/>
            <person name="Wilamowska K."/>
            <person name="Weinberg Z."/>
            <person name="Ruzzo W.L."/>
            <person name="Wloga D."/>
            <person name="Gaertig J."/>
            <person name="Frankel J."/>
            <person name="Tsao C.-C."/>
            <person name="Gorovsky M.A."/>
            <person name="Keeling P.J."/>
            <person name="Waller R.F."/>
            <person name="Patron N.J."/>
            <person name="Cherry J.M."/>
            <person name="Stover N.A."/>
            <person name="Krieger C.J."/>
            <person name="del Toro C."/>
            <person name="Ryder H.F."/>
            <person name="Williamson S.C."/>
            <person name="Barbeau R.A."/>
            <person name="Hamilton E.P."/>
            <person name="Orias E."/>
        </authorList>
    </citation>
    <scope>NUCLEOTIDE SEQUENCE [LARGE SCALE GENOMIC DNA]</scope>
    <source>
        <strain evidence="22">SB210</strain>
    </source>
</reference>
<name>Q240Z1_TETTS</name>
<dbReference type="GO" id="GO:0005509">
    <property type="term" value="F:calcium ion binding"/>
    <property type="evidence" value="ECO:0007669"/>
    <property type="project" value="InterPro"/>
</dbReference>
<keyword evidence="22" id="KW-1185">Reference proteome</keyword>
<keyword evidence="10" id="KW-0106">Calcium</keyword>
<evidence type="ECO:0000313" key="21">
    <source>
        <dbReference type="EMBL" id="EAS02273.1"/>
    </source>
</evidence>
<dbReference type="OMA" id="RDDKEDM"/>